<dbReference type="PANTHER" id="PTHR37460:SF1">
    <property type="entry name" value="ENDONUCLEASE III"/>
    <property type="match status" value="1"/>
</dbReference>
<feature type="domain" description="GIY-YIG" evidence="1">
    <location>
        <begin position="4"/>
        <end position="102"/>
    </location>
</feature>
<dbReference type="Pfam" id="PF01986">
    <property type="entry name" value="DUF123"/>
    <property type="match status" value="1"/>
</dbReference>
<evidence type="ECO:0000313" key="3">
    <source>
        <dbReference type="Proteomes" id="UP000295658"/>
    </source>
</evidence>
<dbReference type="InterPro" id="IPR000305">
    <property type="entry name" value="GIY-YIG_endonuc"/>
</dbReference>
<organism evidence="2 3">
    <name type="scientific">Thermolongibacillus altinsuensis</name>
    <dbReference type="NCBI Taxonomy" id="575256"/>
    <lineage>
        <taxon>Bacteria</taxon>
        <taxon>Bacillati</taxon>
        <taxon>Bacillota</taxon>
        <taxon>Bacilli</taxon>
        <taxon>Bacillales</taxon>
        <taxon>Anoxybacillaceae</taxon>
        <taxon>Thermolongibacillus</taxon>
    </lineage>
</organism>
<proteinExistence type="predicted"/>
<dbReference type="SMART" id="SM00465">
    <property type="entry name" value="GIYc"/>
    <property type="match status" value="1"/>
</dbReference>
<reference evidence="2 3" key="1">
    <citation type="submission" date="2019-03" db="EMBL/GenBank/DDBJ databases">
        <title>Genomic Encyclopedia of Type Strains, Phase IV (KMG-IV): sequencing the most valuable type-strain genomes for metagenomic binning, comparative biology and taxonomic classification.</title>
        <authorList>
            <person name="Goeker M."/>
        </authorList>
    </citation>
    <scope>NUCLEOTIDE SEQUENCE [LARGE SCALE GENOMIC DNA]</scope>
    <source>
        <strain evidence="2 3">DSM 24979</strain>
    </source>
</reference>
<dbReference type="GO" id="GO:0004519">
    <property type="term" value="F:endonuclease activity"/>
    <property type="evidence" value="ECO:0007669"/>
    <property type="project" value="UniProtKB-KW"/>
</dbReference>
<dbReference type="InterPro" id="IPR002837">
    <property type="entry name" value="DUF123"/>
</dbReference>
<dbReference type="RefSeq" id="WP_132948828.1">
    <property type="nucleotide sequence ID" value="NZ_SLUL01000010.1"/>
</dbReference>
<protein>
    <submittedName>
        <fullName evidence="2">Uri superfamily endonuclease</fullName>
    </submittedName>
</protein>
<dbReference type="AlphaFoldDB" id="A0A4R1QC97"/>
<keyword evidence="2" id="KW-0540">Nuclease</keyword>
<dbReference type="CDD" id="cd10441">
    <property type="entry name" value="GIY-YIG_COG1833"/>
    <property type="match status" value="1"/>
</dbReference>
<gene>
    <name evidence="2" type="ORF">EDD69_11041</name>
</gene>
<keyword evidence="2" id="KW-0378">Hydrolase</keyword>
<keyword evidence="3" id="KW-1185">Reference proteome</keyword>
<comment type="caution">
    <text evidence="2">The sequence shown here is derived from an EMBL/GenBank/DDBJ whole genome shotgun (WGS) entry which is preliminary data.</text>
</comment>
<name>A0A4R1QC97_9BACL</name>
<dbReference type="PANTHER" id="PTHR37460">
    <property type="entry name" value="ENDONUCLEASE III"/>
    <property type="match status" value="1"/>
</dbReference>
<sequence length="120" mass="13997">MINEQHTIYALFFDLHDPVTIEVGKLGTFFFPKGHYIYVGSAKRNIRARIERHIKVEKKKRWHIDYLRPYGEITKIVTYSSELEECERAQQLMKEVNGKIIVNGFGSSDCGCPSHLIYYA</sequence>
<dbReference type="Proteomes" id="UP000295658">
    <property type="component" value="Unassembled WGS sequence"/>
</dbReference>
<dbReference type="EMBL" id="SLUL01000010">
    <property type="protein sequence ID" value="TCL48035.1"/>
    <property type="molecule type" value="Genomic_DNA"/>
</dbReference>
<evidence type="ECO:0000259" key="1">
    <source>
        <dbReference type="PROSITE" id="PS50164"/>
    </source>
</evidence>
<keyword evidence="2" id="KW-0255">Endonuclease</keyword>
<accession>A0A4R1QC97</accession>
<dbReference type="OrthoDB" id="9802365at2"/>
<evidence type="ECO:0000313" key="2">
    <source>
        <dbReference type="EMBL" id="TCL48035.1"/>
    </source>
</evidence>
<dbReference type="PROSITE" id="PS50164">
    <property type="entry name" value="GIY_YIG"/>
    <property type="match status" value="1"/>
</dbReference>